<feature type="compositionally biased region" description="Polar residues" evidence="1">
    <location>
        <begin position="1"/>
        <end position="11"/>
    </location>
</feature>
<accession>A0A6A6DUW4</accession>
<evidence type="ECO:0000256" key="2">
    <source>
        <dbReference type="SAM" id="Phobius"/>
    </source>
</evidence>
<feature type="non-terminal residue" evidence="4">
    <location>
        <position position="1"/>
    </location>
</feature>
<feature type="domain" description="DUF6536" evidence="3">
    <location>
        <begin position="107"/>
        <end position="238"/>
    </location>
</feature>
<keyword evidence="2" id="KW-0812">Transmembrane</keyword>
<reference evidence="4" key="1">
    <citation type="journal article" date="2020" name="Stud. Mycol.">
        <title>101 Dothideomycetes genomes: a test case for predicting lifestyles and emergence of pathogens.</title>
        <authorList>
            <person name="Haridas S."/>
            <person name="Albert R."/>
            <person name="Binder M."/>
            <person name="Bloem J."/>
            <person name="Labutti K."/>
            <person name="Salamov A."/>
            <person name="Andreopoulos B."/>
            <person name="Baker S."/>
            <person name="Barry K."/>
            <person name="Bills G."/>
            <person name="Bluhm B."/>
            <person name="Cannon C."/>
            <person name="Castanera R."/>
            <person name="Culley D."/>
            <person name="Daum C."/>
            <person name="Ezra D."/>
            <person name="Gonzalez J."/>
            <person name="Henrissat B."/>
            <person name="Kuo A."/>
            <person name="Liang C."/>
            <person name="Lipzen A."/>
            <person name="Lutzoni F."/>
            <person name="Magnuson J."/>
            <person name="Mondo S."/>
            <person name="Nolan M."/>
            <person name="Ohm R."/>
            <person name="Pangilinan J."/>
            <person name="Park H.-J."/>
            <person name="Ramirez L."/>
            <person name="Alfaro M."/>
            <person name="Sun H."/>
            <person name="Tritt A."/>
            <person name="Yoshinaga Y."/>
            <person name="Zwiers L.-H."/>
            <person name="Turgeon B."/>
            <person name="Goodwin S."/>
            <person name="Spatafora J."/>
            <person name="Crous P."/>
            <person name="Grigoriev I."/>
        </authorList>
    </citation>
    <scope>NUCLEOTIDE SEQUENCE</scope>
    <source>
        <strain evidence="4">CBS 207.26</strain>
    </source>
</reference>
<proteinExistence type="predicted"/>
<organism evidence="4 5">
    <name type="scientific">Zopfia rhizophila CBS 207.26</name>
    <dbReference type="NCBI Taxonomy" id="1314779"/>
    <lineage>
        <taxon>Eukaryota</taxon>
        <taxon>Fungi</taxon>
        <taxon>Dikarya</taxon>
        <taxon>Ascomycota</taxon>
        <taxon>Pezizomycotina</taxon>
        <taxon>Dothideomycetes</taxon>
        <taxon>Dothideomycetes incertae sedis</taxon>
        <taxon>Zopfiaceae</taxon>
        <taxon>Zopfia</taxon>
    </lineage>
</organism>
<name>A0A6A6DUW4_9PEZI</name>
<dbReference type="PANTHER" id="PTHR35395:SF1">
    <property type="entry name" value="DUF6536 DOMAIN-CONTAINING PROTEIN"/>
    <property type="match status" value="1"/>
</dbReference>
<sequence length="401" mass="44564">NESRYNSQTTLRPKASPYPPTYSPVDQRDAGDRASLKSFETYASSSSTSNSIEKIKSGWNRIRRKPVPRYLQGSIRRHPAAEIEPTRIGRGIWKDQLLVDRSLRSMAACTTLFAVGMFIVIATHLKPFSKRVNKFTTSVGGETKDCKTVTHTNTALLLLINVAATMVLGMSNTYQQLVTSLKISDLKHMLQKYGDSRVGTNSPFSINHKQDGKKSSWAAWLLLIATSMPVHFLANSLIGPSYILAPPPIVQYNESTWESIADRAFDPGNACLSYDSSFVCWSAFRTGKAHFPTSLRVLAEDDDEVYGAGLSEFGTTYSRMVIQYAKENCTGFANSTNDVARLEAEYHIDSYGSIRYYDGACRMGQVVFCSLFDPKPAQCRLNVRMNAAFILAGCLIIKAIY</sequence>
<feature type="non-terminal residue" evidence="4">
    <location>
        <position position="401"/>
    </location>
</feature>
<dbReference type="Pfam" id="PF20163">
    <property type="entry name" value="DUF6536"/>
    <property type="match status" value="1"/>
</dbReference>
<feature type="transmembrane region" description="Helical" evidence="2">
    <location>
        <begin position="155"/>
        <end position="174"/>
    </location>
</feature>
<feature type="region of interest" description="Disordered" evidence="1">
    <location>
        <begin position="1"/>
        <end position="30"/>
    </location>
</feature>
<protein>
    <recommendedName>
        <fullName evidence="3">DUF6536 domain-containing protein</fullName>
    </recommendedName>
</protein>
<evidence type="ECO:0000313" key="4">
    <source>
        <dbReference type="EMBL" id="KAF2182555.1"/>
    </source>
</evidence>
<dbReference type="OrthoDB" id="5429634at2759"/>
<feature type="transmembrane region" description="Helical" evidence="2">
    <location>
        <begin position="217"/>
        <end position="238"/>
    </location>
</feature>
<evidence type="ECO:0000313" key="5">
    <source>
        <dbReference type="Proteomes" id="UP000800200"/>
    </source>
</evidence>
<keyword evidence="2" id="KW-0472">Membrane</keyword>
<feature type="transmembrane region" description="Helical" evidence="2">
    <location>
        <begin position="106"/>
        <end position="125"/>
    </location>
</feature>
<dbReference type="PANTHER" id="PTHR35395">
    <property type="entry name" value="DUF6536 DOMAIN-CONTAINING PROTEIN"/>
    <property type="match status" value="1"/>
</dbReference>
<gene>
    <name evidence="4" type="ORF">K469DRAFT_476074</name>
</gene>
<dbReference type="EMBL" id="ML994647">
    <property type="protein sequence ID" value="KAF2182555.1"/>
    <property type="molecule type" value="Genomic_DNA"/>
</dbReference>
<keyword evidence="5" id="KW-1185">Reference proteome</keyword>
<dbReference type="AlphaFoldDB" id="A0A6A6DUW4"/>
<dbReference type="Proteomes" id="UP000800200">
    <property type="component" value="Unassembled WGS sequence"/>
</dbReference>
<evidence type="ECO:0000259" key="3">
    <source>
        <dbReference type="Pfam" id="PF20163"/>
    </source>
</evidence>
<dbReference type="InterPro" id="IPR046623">
    <property type="entry name" value="DUF6536"/>
</dbReference>
<evidence type="ECO:0000256" key="1">
    <source>
        <dbReference type="SAM" id="MobiDB-lite"/>
    </source>
</evidence>
<keyword evidence="2" id="KW-1133">Transmembrane helix</keyword>